<dbReference type="InterPro" id="IPR036034">
    <property type="entry name" value="PDZ_sf"/>
</dbReference>
<feature type="compositionally biased region" description="Pro residues" evidence="11">
    <location>
        <begin position="873"/>
        <end position="889"/>
    </location>
</feature>
<feature type="region of interest" description="Disordered" evidence="11">
    <location>
        <begin position="1"/>
        <end position="50"/>
    </location>
</feature>
<dbReference type="Pfam" id="PF12796">
    <property type="entry name" value="Ank_2"/>
    <property type="match status" value="2"/>
</dbReference>
<feature type="repeat" description="ANK" evidence="9">
    <location>
        <begin position="296"/>
        <end position="328"/>
    </location>
</feature>
<evidence type="ECO:0000256" key="4">
    <source>
        <dbReference type="ARBA" id="ARBA00022553"/>
    </source>
</evidence>
<dbReference type="SMART" id="SM00228">
    <property type="entry name" value="PDZ"/>
    <property type="match status" value="1"/>
</dbReference>
<evidence type="ECO:0000259" key="12">
    <source>
        <dbReference type="PROSITE" id="PS50002"/>
    </source>
</evidence>
<dbReference type="GO" id="GO:0045211">
    <property type="term" value="C:postsynaptic membrane"/>
    <property type="evidence" value="ECO:0007669"/>
    <property type="project" value="TreeGrafter"/>
</dbReference>
<name>A0A7L0B2M0_9AVES</name>
<organism evidence="15 16">
    <name type="scientific">Ciconia maguari</name>
    <dbReference type="NCBI Taxonomy" id="52777"/>
    <lineage>
        <taxon>Eukaryota</taxon>
        <taxon>Metazoa</taxon>
        <taxon>Chordata</taxon>
        <taxon>Craniata</taxon>
        <taxon>Vertebrata</taxon>
        <taxon>Euteleostomi</taxon>
        <taxon>Archelosauria</taxon>
        <taxon>Archosauria</taxon>
        <taxon>Dinosauria</taxon>
        <taxon>Saurischia</taxon>
        <taxon>Theropoda</taxon>
        <taxon>Coelurosauria</taxon>
        <taxon>Aves</taxon>
        <taxon>Neognathae</taxon>
        <taxon>Neoaves</taxon>
        <taxon>Aequornithes</taxon>
        <taxon>Ciconiiformes</taxon>
        <taxon>Ciconiidae</taxon>
        <taxon>Ciconia</taxon>
    </lineage>
</organism>
<evidence type="ECO:0000259" key="13">
    <source>
        <dbReference type="PROSITE" id="PS50105"/>
    </source>
</evidence>
<gene>
    <name evidence="15" type="primary">Shank2</name>
    <name evidence="15" type="ORF">CICMAG_R00108</name>
</gene>
<feature type="region of interest" description="Disordered" evidence="11">
    <location>
        <begin position="998"/>
        <end position="1060"/>
    </location>
</feature>
<feature type="region of interest" description="Disordered" evidence="11">
    <location>
        <begin position="1622"/>
        <end position="1763"/>
    </location>
</feature>
<dbReference type="Gene3D" id="1.25.40.20">
    <property type="entry name" value="Ankyrin repeat-containing domain"/>
    <property type="match status" value="2"/>
</dbReference>
<keyword evidence="6" id="KW-0770">Synapse</keyword>
<feature type="domain" description="SAM" evidence="13">
    <location>
        <begin position="1775"/>
        <end position="1838"/>
    </location>
</feature>
<evidence type="ECO:0000256" key="2">
    <source>
        <dbReference type="ARBA" id="ARBA00022443"/>
    </source>
</evidence>
<dbReference type="Gene3D" id="2.30.30.40">
    <property type="entry name" value="SH3 Domains"/>
    <property type="match status" value="1"/>
</dbReference>
<dbReference type="InterPro" id="IPR001452">
    <property type="entry name" value="SH3_domain"/>
</dbReference>
<feature type="compositionally biased region" description="Low complexity" evidence="11">
    <location>
        <begin position="1494"/>
        <end position="1510"/>
    </location>
</feature>
<feature type="compositionally biased region" description="Low complexity" evidence="11">
    <location>
        <begin position="1025"/>
        <end position="1037"/>
    </location>
</feature>
<dbReference type="InterPro" id="IPR032425">
    <property type="entry name" value="FERM_f0"/>
</dbReference>
<feature type="region of interest" description="Disordered" evidence="11">
    <location>
        <begin position="1306"/>
        <end position="1364"/>
    </location>
</feature>
<keyword evidence="2 10" id="KW-0728">SH3 domain</keyword>
<keyword evidence="5" id="KW-0677">Repeat</keyword>
<dbReference type="PROSITE" id="PS50088">
    <property type="entry name" value="ANK_REPEAT"/>
    <property type="match status" value="4"/>
</dbReference>
<feature type="compositionally biased region" description="Polar residues" evidence="11">
    <location>
        <begin position="451"/>
        <end position="468"/>
    </location>
</feature>
<evidence type="ECO:0000256" key="5">
    <source>
        <dbReference type="ARBA" id="ARBA00022737"/>
    </source>
</evidence>
<feature type="compositionally biased region" description="Low complexity" evidence="11">
    <location>
        <begin position="1711"/>
        <end position="1728"/>
    </location>
</feature>
<feature type="region of interest" description="Disordered" evidence="11">
    <location>
        <begin position="1076"/>
        <end position="1111"/>
    </location>
</feature>
<evidence type="ECO:0000256" key="9">
    <source>
        <dbReference type="PROSITE-ProRule" id="PRU00023"/>
    </source>
</evidence>
<evidence type="ECO:0000256" key="10">
    <source>
        <dbReference type="PROSITE-ProRule" id="PRU00192"/>
    </source>
</evidence>
<dbReference type="PROSITE" id="PS50106">
    <property type="entry name" value="PDZ"/>
    <property type="match status" value="1"/>
</dbReference>
<evidence type="ECO:0000313" key="16">
    <source>
        <dbReference type="Proteomes" id="UP000537039"/>
    </source>
</evidence>
<dbReference type="SMART" id="SM00248">
    <property type="entry name" value="ANK"/>
    <property type="match status" value="6"/>
</dbReference>
<feature type="compositionally biased region" description="Basic and acidic residues" evidence="11">
    <location>
        <begin position="1261"/>
        <end position="1280"/>
    </location>
</feature>
<dbReference type="SMART" id="SM00454">
    <property type="entry name" value="SAM"/>
    <property type="match status" value="1"/>
</dbReference>
<dbReference type="SMART" id="SM00326">
    <property type="entry name" value="SH3"/>
    <property type="match status" value="1"/>
</dbReference>
<feature type="region of interest" description="Disordered" evidence="11">
    <location>
        <begin position="1479"/>
        <end position="1514"/>
    </location>
</feature>
<feature type="non-terminal residue" evidence="15">
    <location>
        <position position="1"/>
    </location>
</feature>
<feature type="compositionally biased region" description="Basic and acidic residues" evidence="11">
    <location>
        <begin position="1482"/>
        <end position="1493"/>
    </location>
</feature>
<feature type="region of interest" description="Disordered" evidence="11">
    <location>
        <begin position="451"/>
        <end position="481"/>
    </location>
</feature>
<dbReference type="PANTHER" id="PTHR24135">
    <property type="entry name" value="SH3 AND MULTIPLE ANKYRIN REPEAT DOMAINS PROTEIN"/>
    <property type="match status" value="1"/>
</dbReference>
<dbReference type="GO" id="GO:0014069">
    <property type="term" value="C:postsynaptic density"/>
    <property type="evidence" value="ECO:0007669"/>
    <property type="project" value="UniProtKB-SubCell"/>
</dbReference>
<dbReference type="InterPro" id="IPR013761">
    <property type="entry name" value="SAM/pointed_sf"/>
</dbReference>
<feature type="region of interest" description="Disordered" evidence="11">
    <location>
        <begin position="1123"/>
        <end position="1181"/>
    </location>
</feature>
<reference evidence="15 16" key="1">
    <citation type="submission" date="2019-09" db="EMBL/GenBank/DDBJ databases">
        <title>Bird 10,000 Genomes (B10K) Project - Family phase.</title>
        <authorList>
            <person name="Zhang G."/>
        </authorList>
    </citation>
    <scope>NUCLEOTIDE SEQUENCE [LARGE SCALE GENOMIC DNA]</scope>
    <source>
        <strain evidence="15">B10K-DU-001-47</strain>
        <tissue evidence="15">Muscle</tissue>
    </source>
</reference>
<feature type="region of interest" description="Disordered" evidence="11">
    <location>
        <begin position="1405"/>
        <end position="1451"/>
    </location>
</feature>
<dbReference type="InterPro" id="IPR001478">
    <property type="entry name" value="PDZ"/>
</dbReference>
<dbReference type="GO" id="GO:0043197">
    <property type="term" value="C:dendritic spine"/>
    <property type="evidence" value="ECO:0007669"/>
    <property type="project" value="TreeGrafter"/>
</dbReference>
<dbReference type="GO" id="GO:0005737">
    <property type="term" value="C:cytoplasm"/>
    <property type="evidence" value="ECO:0007669"/>
    <property type="project" value="UniProtKB-SubCell"/>
</dbReference>
<sequence>MPRSPTSSEDEMAQSFSDYSVESESDSSKEETIYDTIRATAEKPSSRMEDSQSNTLVIRIIIPDLQQTKCIRFNPEASVWVAKQRILCTLNQSLKDVLNYGLFQPASNGRDGKFLDEERLLREYPQPVNKGVPSLEFRYKKRVYKQFNLDEKQLAKLHTKANLRKFMDHVHHLSVEKITKMLDRGLDPNYHDLESGETPLTLAVQLDNTVEVIKALKNGGAHLDFRAKDGMTALHKAARAKNQVTLKTLLELGASPNYKDSCGLTPLYHTAVVGGDPYCCELLLHEHATVSCKDENGWQEIHQACRYGHVQHLEHLLFYGADMCAQNASGNTALHICALYNQESCARVLLFRGANKEIKNYNSQSPFQVAIIAGNFELAEYIKNHREADIVPFREAPTYSNRRRRPPSTLAAPRILLRSNSDNNLNINNLPEWPASSSASSHRSLSPHLLQQMQNNPNGTVKTVGSYTPSSRSRSPSLNRLGEDVKRQQHRHISAVYNPSANKDTLSALDYQGPKRKLYSAVPGRLFIVVKPYQPQGEGEIHLHKGDRVKVLSIGEGGFWEGSTRGHIGWFPAECVEEVQCKPNESKPETRTDRTKKLFRHYTVGSYDSFDASSDCIIEEKAVVLQKKDNEGFGFVLRGAKADTPIEEFTPTPAFPALQYLESVDEGGVAWQAGLRTGDFLIEVNNENVVKVGHRQVVNMIRQGGNHLVLKVVTVTRNLDPDDTARKKAPPPPKRAPTTALTLRSKSMTSELEELDKVDEIVPVSKPSRIADNATVDSRVATIKQRPSSRCFPSATDMNSMYERQGIAVMTPTVPGSPQGPFLGIPRGTMRRQKSIGNMLLMYRITEEERQFLAPPMLKFTRSLSMPDTSEDIPPPPQSLPPSPPPPSPSLYNSPKSPTSRSYGTIKPPFNQNSGAKISLVRPENVGTMIRDKGIYYRRELDRYSLDSEDLYSRSAASQANFRNKRGQMPENPYSEVGKIASKAVYVPAKPARRKGMLVKQSNVEDSPEKTCSIPIPTIIVKEPSTSSSGKSSQGSSMEIDPQSSEQPGQLRPDDNLGVSSPFAAAIAGAVRDREKRLEARRNSPAFLSTDLGDEDVGLTPPTPRMRQSKFTDEAMFSSEDGFRQLMSPSPIPAPREPENLFNSSEPSNQSDSRTLNASSKTKGTENSTVAAKSTNASSSDNYVHPVTGKLLDPNSPLALALSARDRAMKEQTQQIPGKGDAVKADLNKPLYIDTKLRPNIETTFPVTATVTRQNTRGPLRRQETENKYETDAGKEKKAEEKKNMLINIVDTSQQKSAGLLMVHTVDTAKSDDTPEDEEEKTAEMEPNPENSPPERPEGSEEVESELNVPAAPEPPASPCKTIVAASSVDDPVILPFRIPPPPLASVDIDEEFIFTEPLPPPLEFANSFDIPDDRAAPGSALTDLIKQRKNGTPSPTPFAPSQSTNSLDSKKQVGLSNCLPASFLPPPDSFDNVTDSGIEEVDSRSSSDHHLETTSTISTVSSISTLSSEGGENVDTCTVYADGQTFLVDKPPVPPKPKMKPIINKSNALYKDALIEETVDSFVIPPPAPPPPPISAQPNMAKVVPQRTSKLWGDVTEVKSPILSGPKANVISELNSILQQMNREKSSKPGEGLESPTGTKTASLSTRSTEVMSTVSGTRSTTITFTVRPGTSQPITLQSRSPDYDSRTSGARHAPSPVVSPTEINKDIMPAPLTASASASSPSPTLSDVFSLPSQPPSGDLFGLTTGRSRSPSPSILQQPISNKPFTTKPVHLWTKPDVADWLESLNLGEHKETFMDNEIDGTHLPNLQKEDLIDLGVTRVGHRMNIERALKQLLDR</sequence>
<evidence type="ECO:0000259" key="14">
    <source>
        <dbReference type="PROSITE" id="PS50106"/>
    </source>
</evidence>
<feature type="region of interest" description="Disordered" evidence="11">
    <location>
        <begin position="1252"/>
        <end position="1280"/>
    </location>
</feature>
<dbReference type="InterPro" id="IPR001660">
    <property type="entry name" value="SAM"/>
</dbReference>
<keyword evidence="7 9" id="KW-0040">ANK repeat</keyword>
<accession>A0A7L0B2M0</accession>
<dbReference type="Gene3D" id="2.30.42.10">
    <property type="match status" value="1"/>
</dbReference>
<dbReference type="FunFam" id="3.10.20.90:FF:000029">
    <property type="entry name" value="SH3 and multiple ankyrin repeat domains protein 1"/>
    <property type="match status" value="1"/>
</dbReference>
<keyword evidence="16" id="KW-1185">Reference proteome</keyword>
<comment type="subcellular location">
    <subcellularLocation>
        <location evidence="1">Cytoplasm</location>
    </subcellularLocation>
    <subcellularLocation>
        <location evidence="8">Postsynaptic density</location>
    </subcellularLocation>
</comment>
<feature type="compositionally biased region" description="Polar residues" evidence="11">
    <location>
        <begin position="1141"/>
        <end position="1181"/>
    </location>
</feature>
<proteinExistence type="predicted"/>
<feature type="domain" description="PDZ" evidence="14">
    <location>
        <begin position="622"/>
        <end position="716"/>
    </location>
</feature>
<dbReference type="SUPFAM" id="SSF48403">
    <property type="entry name" value="Ankyrin repeat"/>
    <property type="match status" value="1"/>
</dbReference>
<protein>
    <submittedName>
        <fullName evidence="15">SHAN2 protein</fullName>
    </submittedName>
</protein>
<comment type="caution">
    <text evidence="15">The sequence shown here is derived from an EMBL/GenBank/DDBJ whole genome shotgun (WGS) entry which is preliminary data.</text>
</comment>
<dbReference type="GO" id="GO:0030160">
    <property type="term" value="F:synaptic receptor adaptor activity"/>
    <property type="evidence" value="ECO:0007669"/>
    <property type="project" value="TreeGrafter"/>
</dbReference>
<evidence type="ECO:0000256" key="7">
    <source>
        <dbReference type="ARBA" id="ARBA00023043"/>
    </source>
</evidence>
<dbReference type="Gene3D" id="3.10.20.90">
    <property type="entry name" value="Phosphatidylinositol 3-kinase Catalytic Subunit, Chain A, domain 1"/>
    <property type="match status" value="1"/>
</dbReference>
<dbReference type="FunFam" id="2.30.42.10:FF:000018">
    <property type="entry name" value="SH3 and multiple ankyrin repeat domains protein 2"/>
    <property type="match status" value="1"/>
</dbReference>
<dbReference type="Pfam" id="PF16511">
    <property type="entry name" value="FERM_f0"/>
    <property type="match status" value="1"/>
</dbReference>
<dbReference type="PROSITE" id="PS50105">
    <property type="entry name" value="SAM_DOMAIN"/>
    <property type="match status" value="1"/>
</dbReference>
<dbReference type="EMBL" id="VXAE01013823">
    <property type="protein sequence ID" value="NXJ40774.1"/>
    <property type="molecule type" value="Genomic_DNA"/>
</dbReference>
<evidence type="ECO:0000256" key="3">
    <source>
        <dbReference type="ARBA" id="ARBA00022490"/>
    </source>
</evidence>
<dbReference type="GO" id="GO:0035255">
    <property type="term" value="F:ionotropic glutamate receptor binding"/>
    <property type="evidence" value="ECO:0007669"/>
    <property type="project" value="TreeGrafter"/>
</dbReference>
<dbReference type="Pfam" id="PF00536">
    <property type="entry name" value="SAM_1"/>
    <property type="match status" value="1"/>
</dbReference>
<dbReference type="FunFam" id="2.30.30.40:FF:000025">
    <property type="entry name" value="SH3 and multiple ankyrin repeat domains protein 2"/>
    <property type="match status" value="1"/>
</dbReference>
<dbReference type="Pfam" id="PF17820">
    <property type="entry name" value="PDZ_6"/>
    <property type="match status" value="1"/>
</dbReference>
<dbReference type="InterPro" id="IPR036770">
    <property type="entry name" value="Ankyrin_rpt-contain_sf"/>
</dbReference>
<evidence type="ECO:0000256" key="8">
    <source>
        <dbReference type="ARBA" id="ARBA00034105"/>
    </source>
</evidence>
<feature type="repeat" description="ANK" evidence="9">
    <location>
        <begin position="329"/>
        <end position="361"/>
    </location>
</feature>
<dbReference type="Pfam" id="PF07653">
    <property type="entry name" value="SH3_2"/>
    <property type="match status" value="1"/>
</dbReference>
<dbReference type="InterPro" id="IPR002110">
    <property type="entry name" value="Ankyrin_rpt"/>
</dbReference>
<dbReference type="FunFam" id="1.10.150.50:FF:000006">
    <property type="entry name" value="SH3 and multiple ankyrin repeat domains protein 2"/>
    <property type="match status" value="1"/>
</dbReference>
<evidence type="ECO:0000256" key="1">
    <source>
        <dbReference type="ARBA" id="ARBA00004496"/>
    </source>
</evidence>
<evidence type="ECO:0000313" key="15">
    <source>
        <dbReference type="EMBL" id="NXJ40774.1"/>
    </source>
</evidence>
<dbReference type="InterPro" id="IPR051569">
    <property type="entry name" value="SHANK"/>
</dbReference>
<feature type="compositionally biased region" description="Low complexity" evidence="11">
    <location>
        <begin position="1749"/>
        <end position="1763"/>
    </location>
</feature>
<dbReference type="SUPFAM" id="SSF47769">
    <property type="entry name" value="SAM/Pointed domain"/>
    <property type="match status" value="1"/>
</dbReference>
<dbReference type="SUPFAM" id="SSF50156">
    <property type="entry name" value="PDZ domain-like"/>
    <property type="match status" value="1"/>
</dbReference>
<keyword evidence="3" id="KW-0963">Cytoplasm</keyword>
<dbReference type="CDD" id="cd09506">
    <property type="entry name" value="SAM_Shank1_2_3"/>
    <property type="match status" value="1"/>
</dbReference>
<dbReference type="Gene3D" id="1.10.150.50">
    <property type="entry name" value="Transcription Factor, Ets-1"/>
    <property type="match status" value="1"/>
</dbReference>
<dbReference type="Proteomes" id="UP000537039">
    <property type="component" value="Unassembled WGS sequence"/>
</dbReference>
<dbReference type="CDD" id="cd17176">
    <property type="entry name" value="FERM_F0_SHANK2"/>
    <property type="match status" value="1"/>
</dbReference>
<feature type="compositionally biased region" description="Basic and acidic residues" evidence="11">
    <location>
        <begin position="40"/>
        <end position="50"/>
    </location>
</feature>
<feature type="compositionally biased region" description="Polar residues" evidence="11">
    <location>
        <begin position="1637"/>
        <end position="1682"/>
    </location>
</feature>
<feature type="repeat" description="ANK" evidence="9">
    <location>
        <begin position="195"/>
        <end position="228"/>
    </location>
</feature>
<evidence type="ECO:0000256" key="6">
    <source>
        <dbReference type="ARBA" id="ARBA00023018"/>
    </source>
</evidence>
<feature type="domain" description="SH3" evidence="12">
    <location>
        <begin position="522"/>
        <end position="581"/>
    </location>
</feature>
<feature type="non-terminal residue" evidence="15">
    <location>
        <position position="1838"/>
    </location>
</feature>
<dbReference type="PROSITE" id="PS50297">
    <property type="entry name" value="ANK_REP_REGION"/>
    <property type="match status" value="3"/>
</dbReference>
<dbReference type="InterPro" id="IPR041489">
    <property type="entry name" value="PDZ_6"/>
</dbReference>
<evidence type="ECO:0000256" key="11">
    <source>
        <dbReference type="SAM" id="MobiDB-lite"/>
    </source>
</evidence>
<dbReference type="InterPro" id="IPR036028">
    <property type="entry name" value="SH3-like_dom_sf"/>
</dbReference>
<dbReference type="PANTHER" id="PTHR24135:SF17">
    <property type="entry name" value="SH3 AND MULTIPLE ANKYRIN REPEAT DOMAINS PROTEIN 2"/>
    <property type="match status" value="1"/>
</dbReference>
<dbReference type="CDD" id="cd06746">
    <property type="entry name" value="PDZ_SHANK1_3-like"/>
    <property type="match status" value="1"/>
</dbReference>
<feature type="region of interest" description="Disordered" evidence="11">
    <location>
        <begin position="864"/>
        <end position="915"/>
    </location>
</feature>
<keyword evidence="4" id="KW-0597">Phosphoprotein</keyword>
<feature type="region of interest" description="Disordered" evidence="11">
    <location>
        <begin position="721"/>
        <end position="740"/>
    </location>
</feature>
<dbReference type="SUPFAM" id="SSF50044">
    <property type="entry name" value="SH3-domain"/>
    <property type="match status" value="1"/>
</dbReference>
<feature type="repeat" description="ANK" evidence="9">
    <location>
        <begin position="229"/>
        <end position="261"/>
    </location>
</feature>
<dbReference type="PROSITE" id="PS50002">
    <property type="entry name" value="SH3"/>
    <property type="match status" value="1"/>
</dbReference>